<evidence type="ECO:0000313" key="1">
    <source>
        <dbReference type="EMBL" id="MBU3160462.1"/>
    </source>
</evidence>
<dbReference type="Pfam" id="PF13189">
    <property type="entry name" value="Cytidylate_kin2"/>
    <property type="match status" value="1"/>
</dbReference>
<dbReference type="EMBL" id="JAHLDV010000027">
    <property type="protein sequence ID" value="MBU3160462.1"/>
    <property type="molecule type" value="Genomic_DNA"/>
</dbReference>
<accession>A0ABS6BUG8</accession>
<protein>
    <submittedName>
        <fullName evidence="1">Cytidylate kinase-like family protein</fullName>
    </submittedName>
</protein>
<dbReference type="RefSeq" id="WP_216149637.1">
    <property type="nucleotide sequence ID" value="NZ_JAHLDV010000027.1"/>
</dbReference>
<keyword evidence="2" id="KW-1185">Reference proteome</keyword>
<comment type="caution">
    <text evidence="1">The sequence shown here is derived from an EMBL/GenBank/DDBJ whole genome shotgun (WGS) entry which is preliminary data.</text>
</comment>
<gene>
    <name evidence="1" type="ORF">KPL37_11975</name>
</gene>
<reference evidence="1 2" key="1">
    <citation type="submission" date="2021-06" db="EMBL/GenBank/DDBJ databases">
        <title>Clostridia strains as spoilage organisms.</title>
        <authorList>
            <person name="Wambui J."/>
            <person name="Stephan R."/>
            <person name="Stevens M.J.A."/>
        </authorList>
    </citation>
    <scope>NUCLEOTIDE SEQUENCE [LARGE SCALE GENOMIC DNA]</scope>
    <source>
        <strain evidence="1 2">DSM 14204</strain>
    </source>
</reference>
<evidence type="ECO:0000313" key="2">
    <source>
        <dbReference type="Proteomes" id="UP000776252"/>
    </source>
</evidence>
<proteinExistence type="predicted"/>
<name>A0ABS6BUG8_9CLOT</name>
<organism evidence="1 2">
    <name type="scientific">Clostridium frigoris</name>
    <dbReference type="NCBI Taxonomy" id="205327"/>
    <lineage>
        <taxon>Bacteria</taxon>
        <taxon>Bacillati</taxon>
        <taxon>Bacillota</taxon>
        <taxon>Clostridia</taxon>
        <taxon>Eubacteriales</taxon>
        <taxon>Clostridiaceae</taxon>
        <taxon>Clostridium</taxon>
    </lineage>
</organism>
<sequence length="214" mass="24639">MNKSNIIITIDRQSGSGGKEIGERLSEKLKFSYYDDEIVREAAKNLKTSVEELESYDEKQDGIWKNILSYSEHGNLASFSDVEIITDDKAHKAESNVIIKVANEKSAVVIGRAASYILRNHPRHVSIFLHADVDYRKKRTRESYNISGDEAQYLNEKIDKQRLKYYKVFTETDMYNACRYDLSINTSGLGMEKSEALIMEYLKERFGDELLKAK</sequence>
<dbReference type="Proteomes" id="UP000776252">
    <property type="component" value="Unassembled WGS sequence"/>
</dbReference>